<dbReference type="SUPFAM" id="SSF56601">
    <property type="entry name" value="beta-lactamase/transpeptidase-like"/>
    <property type="match status" value="1"/>
</dbReference>
<feature type="domain" description="Beta-lactamase-related" evidence="1">
    <location>
        <begin position="19"/>
        <end position="348"/>
    </location>
</feature>
<dbReference type="AlphaFoldDB" id="A0A1N7EIH8"/>
<gene>
    <name evidence="3" type="ORF">SAMN05421858_4282</name>
</gene>
<evidence type="ECO:0000259" key="1">
    <source>
        <dbReference type="Pfam" id="PF00144"/>
    </source>
</evidence>
<dbReference type="Gene3D" id="2.40.128.210">
    <property type="entry name" value="Pab87 octamerisation domain"/>
    <property type="match status" value="1"/>
</dbReference>
<dbReference type="EMBL" id="FTNO01000006">
    <property type="protein sequence ID" value="SIR87886.1"/>
    <property type="molecule type" value="Genomic_DNA"/>
</dbReference>
<dbReference type="OrthoDB" id="111095at2157"/>
<accession>A0A1N7EIH8</accession>
<dbReference type="Gene3D" id="3.40.710.10">
    <property type="entry name" value="DD-peptidase/beta-lactamase superfamily"/>
    <property type="match status" value="1"/>
</dbReference>
<organism evidence="3 4">
    <name type="scientific">Haladaptatus litoreus</name>
    <dbReference type="NCBI Taxonomy" id="553468"/>
    <lineage>
        <taxon>Archaea</taxon>
        <taxon>Methanobacteriati</taxon>
        <taxon>Methanobacteriota</taxon>
        <taxon>Stenosarchaea group</taxon>
        <taxon>Halobacteria</taxon>
        <taxon>Halobacteriales</taxon>
        <taxon>Haladaptataceae</taxon>
        <taxon>Haladaptatus</taxon>
    </lineage>
</organism>
<protein>
    <submittedName>
        <fullName evidence="3">CubicO group peptidase, beta-lactamase class C family</fullName>
    </submittedName>
</protein>
<dbReference type="PANTHER" id="PTHR46825">
    <property type="entry name" value="D-ALANYL-D-ALANINE-CARBOXYPEPTIDASE/ENDOPEPTIDASE AMPH"/>
    <property type="match status" value="1"/>
</dbReference>
<dbReference type="InterPro" id="IPR012338">
    <property type="entry name" value="Beta-lactam/transpept-like"/>
</dbReference>
<dbReference type="Pfam" id="PF13969">
    <property type="entry name" value="Pab87_oct"/>
    <property type="match status" value="1"/>
</dbReference>
<dbReference type="RefSeq" id="WP_076432444.1">
    <property type="nucleotide sequence ID" value="NZ_FTNO01000006.1"/>
</dbReference>
<feature type="domain" description="Pab87 octamerisation" evidence="2">
    <location>
        <begin position="362"/>
        <end position="455"/>
    </location>
</feature>
<dbReference type="InterPro" id="IPR038164">
    <property type="entry name" value="Pab87_oct_sf"/>
</dbReference>
<name>A0A1N7EIH8_9EURY</name>
<sequence length="458" mass="50093">MDEILTEKIETFVHNWLSDSQVPGAALTIVDQNGIRYSNGFGARELKTNAPATDRTLFGIGSCTKSFTTLAIMQLVEAGQLSVEDPVSKYLPLADDYPGPPVTVRDLMTHSSGIPSDGMAVVLIQRYSGSDEGSTAPPLSSRLDFEAHVRGSAAARDDGDRFFYYNSGYTLLGEVIEAVTGQEYAAYIESEILEPLGMERSTFEKNAFESEDDRLTPYYKDDGTPTPASFPFDERMYAPGGLLSSVRDLSSYLQLQMSGGSFNGETLVNESSIAEMHDRHATRRVTLDGARQKYGYGWMIQDFLGDTLVGHGGSVGVSNAYVGFLEDAGIGIALLCNADANPHPMYVAPAILAIQQGDDETAVPQFALREKFAPLTRTYESYRGIMRAKVESNGGTLSLLLSSGGRTRELVLVPESLDIADGQFYTVTEHGDRVSATFEETPNGYDLFFERWRLHSTE</sequence>
<dbReference type="InterPro" id="IPR050491">
    <property type="entry name" value="AmpC-like"/>
</dbReference>
<dbReference type="InterPro" id="IPR001466">
    <property type="entry name" value="Beta-lactam-related"/>
</dbReference>
<dbReference type="InterPro" id="IPR025879">
    <property type="entry name" value="Pab87_oct"/>
</dbReference>
<reference evidence="4" key="1">
    <citation type="submission" date="2017-01" db="EMBL/GenBank/DDBJ databases">
        <authorList>
            <person name="Varghese N."/>
            <person name="Submissions S."/>
        </authorList>
    </citation>
    <scope>NUCLEOTIDE SEQUENCE [LARGE SCALE GENOMIC DNA]</scope>
    <source>
        <strain evidence="4">CGMCC 1.7737</strain>
    </source>
</reference>
<dbReference type="PANTHER" id="PTHR46825:SF9">
    <property type="entry name" value="BETA-LACTAMASE-RELATED DOMAIN-CONTAINING PROTEIN"/>
    <property type="match status" value="1"/>
</dbReference>
<dbReference type="Pfam" id="PF00144">
    <property type="entry name" value="Beta-lactamase"/>
    <property type="match status" value="1"/>
</dbReference>
<evidence type="ECO:0000313" key="4">
    <source>
        <dbReference type="Proteomes" id="UP000186914"/>
    </source>
</evidence>
<keyword evidence="4" id="KW-1185">Reference proteome</keyword>
<evidence type="ECO:0000313" key="3">
    <source>
        <dbReference type="EMBL" id="SIR87886.1"/>
    </source>
</evidence>
<evidence type="ECO:0000259" key="2">
    <source>
        <dbReference type="Pfam" id="PF13969"/>
    </source>
</evidence>
<dbReference type="Proteomes" id="UP000186914">
    <property type="component" value="Unassembled WGS sequence"/>
</dbReference>
<proteinExistence type="predicted"/>